<dbReference type="RefSeq" id="WP_045960441.1">
    <property type="nucleotide sequence ID" value="NZ_JMTK01000001.1"/>
</dbReference>
<dbReference type="PATRIC" id="fig|556287.8.peg.149"/>
<accession>A0A0F4VIV0</accession>
<feature type="domain" description="Replication-associated protein ORF2/G2P" evidence="1">
    <location>
        <begin position="200"/>
        <end position="281"/>
    </location>
</feature>
<reference evidence="2 3" key="1">
    <citation type="journal article" date="2015" name="Phytopathology">
        <title>Genomes of Candidatus Liberibacter solanacearum haplotype A from New Zealand and the USA suggest significant genome plasticity in the species.</title>
        <authorList>
            <person name="Thompson S.M."/>
            <person name="Johnson C.P."/>
            <person name="Lu A.Y."/>
            <person name="Frampton R.A."/>
            <person name="Sullivan K.L."/>
            <person name="Fiers M.W."/>
            <person name="Crowhurst R.N."/>
            <person name="Pitman A.R."/>
            <person name="Scott I."/>
            <person name="Gudmestad N.C."/>
            <person name="Smith G.R."/>
        </authorList>
    </citation>
    <scope>NUCLEOTIDE SEQUENCE [LARGE SCALE GENOMIC DNA]</scope>
    <source>
        <strain evidence="2 3">LsoNZ1</strain>
    </source>
</reference>
<dbReference type="EMBL" id="JMTK01000001">
    <property type="protein sequence ID" value="KJZ82573.1"/>
    <property type="molecule type" value="Genomic_DNA"/>
</dbReference>
<dbReference type="Pfam" id="PF23343">
    <property type="entry name" value="REP_ORF2-G2P"/>
    <property type="match status" value="1"/>
</dbReference>
<evidence type="ECO:0000313" key="3">
    <source>
        <dbReference type="Proteomes" id="UP000033731"/>
    </source>
</evidence>
<dbReference type="AlphaFoldDB" id="A0A0F4VIV0"/>
<keyword evidence="3" id="KW-1185">Reference proteome</keyword>
<gene>
    <name evidence="2" type="ORF">DJ66_0181</name>
</gene>
<dbReference type="Proteomes" id="UP000033731">
    <property type="component" value="Unassembled WGS sequence"/>
</dbReference>
<protein>
    <recommendedName>
        <fullName evidence="1">Replication-associated protein ORF2/G2P domain-containing protein</fullName>
    </recommendedName>
</protein>
<comment type="caution">
    <text evidence="2">The sequence shown here is derived from an EMBL/GenBank/DDBJ whole genome shotgun (WGS) entry which is preliminary data.</text>
</comment>
<evidence type="ECO:0000259" key="1">
    <source>
        <dbReference type="Pfam" id="PF23343"/>
    </source>
</evidence>
<evidence type="ECO:0000313" key="2">
    <source>
        <dbReference type="EMBL" id="KJZ82573.1"/>
    </source>
</evidence>
<organism evidence="2 3">
    <name type="scientific">Candidatus Liberibacter solanacearum</name>
    <dbReference type="NCBI Taxonomy" id="556287"/>
    <lineage>
        <taxon>Bacteria</taxon>
        <taxon>Pseudomonadati</taxon>
        <taxon>Pseudomonadota</taxon>
        <taxon>Alphaproteobacteria</taxon>
        <taxon>Hyphomicrobiales</taxon>
        <taxon>Rhizobiaceae</taxon>
        <taxon>Liberibacter</taxon>
    </lineage>
</organism>
<name>A0A0F4VIV0_9HYPH</name>
<proteinExistence type="predicted"/>
<dbReference type="InterPro" id="IPR056906">
    <property type="entry name" value="ORF2/G2P_dom"/>
</dbReference>
<sequence length="298" mass="34927">MPFSFSSVPVSSTDVPEKVLVPAIPPVVIPFEDSLLSVQGYSFHGESSIFYNYKIDHSCFCLDFSGGCCSPVLLILYYPYKTVIFDVEYTYNHFFYVFTRCRRCSVCCKSRGMFWLRRAQTEVMQSSRTWFVTLTFSPSNHIKNYALTISQYVETLSLRDRDLFFGKKLDHTCIEDVRGLNISDPDLKFRLLCKGFGDKIVLFLKRLRKNTFKKFRYFFVFEKHKSGNPHVHMLIHQEPGDELLKKAEVQEEWIREGFSHVRLLREDLNTARYVCKYLLKEGSKGIRVRASFRYGSMK</sequence>